<comment type="caution">
    <text evidence="2">The sequence shown here is derived from an EMBL/GenBank/DDBJ whole genome shotgun (WGS) entry which is preliminary data.</text>
</comment>
<sequence>MSRSLQTEQRQQQSEIVTLAFPASMLVPMWADEGAGRIPVMTLPAIAAALVAGWFLMRRRVSVVRDVAESKRAEGEN</sequence>
<keyword evidence="1" id="KW-1133">Transmembrane helix</keyword>
<proteinExistence type="predicted"/>
<keyword evidence="3" id="KW-1185">Reference proteome</keyword>
<evidence type="ECO:0000256" key="1">
    <source>
        <dbReference type="SAM" id="Phobius"/>
    </source>
</evidence>
<protein>
    <submittedName>
        <fullName evidence="2">L-asparagine transporter-like permease</fullName>
    </submittedName>
</protein>
<reference evidence="2 3" key="1">
    <citation type="submission" date="2020-08" db="EMBL/GenBank/DDBJ databases">
        <title>Sequencing the genomes of 1000 actinobacteria strains.</title>
        <authorList>
            <person name="Klenk H.-P."/>
        </authorList>
    </citation>
    <scope>NUCLEOTIDE SEQUENCE [LARGE SCALE GENOMIC DNA]</scope>
    <source>
        <strain evidence="2 3">DSM 45913</strain>
    </source>
</reference>
<organism evidence="2 3">
    <name type="scientific">Nonomuraea muscovyensis</name>
    <dbReference type="NCBI Taxonomy" id="1124761"/>
    <lineage>
        <taxon>Bacteria</taxon>
        <taxon>Bacillati</taxon>
        <taxon>Actinomycetota</taxon>
        <taxon>Actinomycetes</taxon>
        <taxon>Streptosporangiales</taxon>
        <taxon>Streptosporangiaceae</taxon>
        <taxon>Nonomuraea</taxon>
    </lineage>
</organism>
<dbReference type="Proteomes" id="UP000583800">
    <property type="component" value="Unassembled WGS sequence"/>
</dbReference>
<accession>A0A7X0ETT5</accession>
<feature type="transmembrane region" description="Helical" evidence="1">
    <location>
        <begin position="37"/>
        <end position="56"/>
    </location>
</feature>
<dbReference type="RefSeq" id="WP_185082200.1">
    <property type="nucleotide sequence ID" value="NZ_JACHJB010000001.1"/>
</dbReference>
<evidence type="ECO:0000313" key="3">
    <source>
        <dbReference type="Proteomes" id="UP000583800"/>
    </source>
</evidence>
<evidence type="ECO:0000313" key="2">
    <source>
        <dbReference type="EMBL" id="MBB6344012.1"/>
    </source>
</evidence>
<name>A0A7X0ETT5_9ACTN</name>
<dbReference type="AlphaFoldDB" id="A0A7X0ETT5"/>
<keyword evidence="1" id="KW-0472">Membrane</keyword>
<dbReference type="EMBL" id="JACHJB010000001">
    <property type="protein sequence ID" value="MBB6344012.1"/>
    <property type="molecule type" value="Genomic_DNA"/>
</dbReference>
<gene>
    <name evidence="2" type="ORF">FHU36_000521</name>
</gene>
<keyword evidence="1" id="KW-0812">Transmembrane</keyword>